<sequence>MKEYLYKISSEYEEVYEKFSQEFNISIKHEIYNKTLIFDCNSLKKLQENMTQLINELDNKLFKYNNE</sequence>
<evidence type="ECO:0000256" key="1">
    <source>
        <dbReference type="SAM" id="Coils"/>
    </source>
</evidence>
<gene>
    <name evidence="2" type="ORF">CPELLU_LOCUS16449</name>
</gene>
<dbReference type="OrthoDB" id="2484445at2759"/>
<keyword evidence="3" id="KW-1185">Reference proteome</keyword>
<feature type="coiled-coil region" evidence="1">
    <location>
        <begin position="40"/>
        <end position="67"/>
    </location>
</feature>
<organism evidence="2 3">
    <name type="scientific">Cetraspora pellucida</name>
    <dbReference type="NCBI Taxonomy" id="1433469"/>
    <lineage>
        <taxon>Eukaryota</taxon>
        <taxon>Fungi</taxon>
        <taxon>Fungi incertae sedis</taxon>
        <taxon>Mucoromycota</taxon>
        <taxon>Glomeromycotina</taxon>
        <taxon>Glomeromycetes</taxon>
        <taxon>Diversisporales</taxon>
        <taxon>Gigasporaceae</taxon>
        <taxon>Cetraspora</taxon>
    </lineage>
</organism>
<dbReference type="AlphaFoldDB" id="A0A9N9JHP8"/>
<feature type="non-terminal residue" evidence="2">
    <location>
        <position position="67"/>
    </location>
</feature>
<name>A0A9N9JHP8_9GLOM</name>
<reference evidence="2" key="1">
    <citation type="submission" date="2021-06" db="EMBL/GenBank/DDBJ databases">
        <authorList>
            <person name="Kallberg Y."/>
            <person name="Tangrot J."/>
            <person name="Rosling A."/>
        </authorList>
    </citation>
    <scope>NUCLEOTIDE SEQUENCE</scope>
    <source>
        <strain evidence="2">FL966</strain>
    </source>
</reference>
<evidence type="ECO:0000313" key="3">
    <source>
        <dbReference type="Proteomes" id="UP000789759"/>
    </source>
</evidence>
<evidence type="ECO:0000313" key="2">
    <source>
        <dbReference type="EMBL" id="CAG8782089.1"/>
    </source>
</evidence>
<accession>A0A9N9JHP8</accession>
<proteinExistence type="predicted"/>
<dbReference type="EMBL" id="CAJVQA010024368">
    <property type="protein sequence ID" value="CAG8782089.1"/>
    <property type="molecule type" value="Genomic_DNA"/>
</dbReference>
<protein>
    <submittedName>
        <fullName evidence="2">22133_t:CDS:1</fullName>
    </submittedName>
</protein>
<dbReference type="Proteomes" id="UP000789759">
    <property type="component" value="Unassembled WGS sequence"/>
</dbReference>
<comment type="caution">
    <text evidence="2">The sequence shown here is derived from an EMBL/GenBank/DDBJ whole genome shotgun (WGS) entry which is preliminary data.</text>
</comment>
<keyword evidence="1" id="KW-0175">Coiled coil</keyword>